<protein>
    <submittedName>
        <fullName evidence="1">Uncharacterized protein</fullName>
    </submittedName>
</protein>
<dbReference type="AlphaFoldDB" id="A0A1F8BCM2"/>
<gene>
    <name evidence="1" type="ORF">A2961_02540</name>
</gene>
<organism evidence="1 2">
    <name type="scientific">Candidatus Woesebacteria bacterium RIFCSPLOWO2_01_FULL_39_21</name>
    <dbReference type="NCBI Taxonomy" id="1802519"/>
    <lineage>
        <taxon>Bacteria</taxon>
        <taxon>Candidatus Woeseibacteriota</taxon>
    </lineage>
</organism>
<sequence>MATISTFKCRKCGKEFNLIAGLLNRDLVEVTKGTDLPGDAKLPDKKNFTKIARQKTTDHTFNFNNDLMNHQKSCDGDVNLISVVYAH</sequence>
<evidence type="ECO:0000313" key="1">
    <source>
        <dbReference type="EMBL" id="OGM61792.1"/>
    </source>
</evidence>
<dbReference type="Proteomes" id="UP000177082">
    <property type="component" value="Unassembled WGS sequence"/>
</dbReference>
<name>A0A1F8BCM2_9BACT</name>
<evidence type="ECO:0000313" key="2">
    <source>
        <dbReference type="Proteomes" id="UP000177082"/>
    </source>
</evidence>
<comment type="caution">
    <text evidence="1">The sequence shown here is derived from an EMBL/GenBank/DDBJ whole genome shotgun (WGS) entry which is preliminary data.</text>
</comment>
<proteinExistence type="predicted"/>
<dbReference type="EMBL" id="MGHF01000032">
    <property type="protein sequence ID" value="OGM61792.1"/>
    <property type="molecule type" value="Genomic_DNA"/>
</dbReference>
<accession>A0A1F8BCM2</accession>
<reference evidence="1 2" key="1">
    <citation type="journal article" date="2016" name="Nat. Commun.">
        <title>Thousands of microbial genomes shed light on interconnected biogeochemical processes in an aquifer system.</title>
        <authorList>
            <person name="Anantharaman K."/>
            <person name="Brown C.T."/>
            <person name="Hug L.A."/>
            <person name="Sharon I."/>
            <person name="Castelle C.J."/>
            <person name="Probst A.J."/>
            <person name="Thomas B.C."/>
            <person name="Singh A."/>
            <person name="Wilkins M.J."/>
            <person name="Karaoz U."/>
            <person name="Brodie E.L."/>
            <person name="Williams K.H."/>
            <person name="Hubbard S.S."/>
            <person name="Banfield J.F."/>
        </authorList>
    </citation>
    <scope>NUCLEOTIDE SEQUENCE [LARGE SCALE GENOMIC DNA]</scope>
</reference>
<dbReference type="STRING" id="1802519.A2961_02540"/>